<organism evidence="3 4">
    <name type="scientific">Ceratitis capitata</name>
    <name type="common">Mediterranean fruit fly</name>
    <name type="synonym">Tephritis capitata</name>
    <dbReference type="NCBI Taxonomy" id="7213"/>
    <lineage>
        <taxon>Eukaryota</taxon>
        <taxon>Metazoa</taxon>
        <taxon>Ecdysozoa</taxon>
        <taxon>Arthropoda</taxon>
        <taxon>Hexapoda</taxon>
        <taxon>Insecta</taxon>
        <taxon>Pterygota</taxon>
        <taxon>Neoptera</taxon>
        <taxon>Endopterygota</taxon>
        <taxon>Diptera</taxon>
        <taxon>Brachycera</taxon>
        <taxon>Muscomorpha</taxon>
        <taxon>Tephritoidea</taxon>
        <taxon>Tephritidae</taxon>
        <taxon>Ceratitis</taxon>
        <taxon>Ceratitis</taxon>
    </lineage>
</organism>
<comment type="caution">
    <text evidence="3">The sequence shown here is derived from an EMBL/GenBank/DDBJ whole genome shotgun (WGS) entry which is preliminary data.</text>
</comment>
<dbReference type="SMART" id="SM00343">
    <property type="entry name" value="ZnF_C2HC"/>
    <property type="match status" value="2"/>
</dbReference>
<feature type="domain" description="CCHC-type" evidence="2">
    <location>
        <begin position="370"/>
        <end position="386"/>
    </location>
</feature>
<dbReference type="EMBL" id="CAJHJT010000023">
    <property type="protein sequence ID" value="CAD7001221.1"/>
    <property type="molecule type" value="Genomic_DNA"/>
</dbReference>
<dbReference type="GO" id="GO:0003676">
    <property type="term" value="F:nucleic acid binding"/>
    <property type="evidence" value="ECO:0007669"/>
    <property type="project" value="InterPro"/>
</dbReference>
<dbReference type="Pfam" id="PF03564">
    <property type="entry name" value="DUF1759"/>
    <property type="match status" value="1"/>
</dbReference>
<dbReference type="GO" id="GO:0008270">
    <property type="term" value="F:zinc ion binding"/>
    <property type="evidence" value="ECO:0007669"/>
    <property type="project" value="InterPro"/>
</dbReference>
<feature type="compositionally biased region" description="Polar residues" evidence="1">
    <location>
        <begin position="421"/>
        <end position="435"/>
    </location>
</feature>
<dbReference type="InterPro" id="IPR001878">
    <property type="entry name" value="Znf_CCHC"/>
</dbReference>
<dbReference type="OrthoDB" id="8065733at2759"/>
<proteinExistence type="predicted"/>
<evidence type="ECO:0000256" key="1">
    <source>
        <dbReference type="SAM" id="MobiDB-lite"/>
    </source>
</evidence>
<feature type="region of interest" description="Disordered" evidence="1">
    <location>
        <begin position="403"/>
        <end position="435"/>
    </location>
</feature>
<dbReference type="InterPro" id="IPR005312">
    <property type="entry name" value="DUF1759"/>
</dbReference>
<reference evidence="3" key="1">
    <citation type="submission" date="2020-11" db="EMBL/GenBank/DDBJ databases">
        <authorList>
            <person name="Whitehead M."/>
        </authorList>
    </citation>
    <scope>NUCLEOTIDE SEQUENCE</scope>
    <source>
        <strain evidence="3">EGII</strain>
    </source>
</reference>
<evidence type="ECO:0000313" key="3">
    <source>
        <dbReference type="EMBL" id="CAD7001221.1"/>
    </source>
</evidence>
<dbReference type="PANTHER" id="PTHR47331:SF1">
    <property type="entry name" value="GAG-LIKE PROTEIN"/>
    <property type="match status" value="1"/>
</dbReference>
<feature type="domain" description="CCHC-type" evidence="2">
    <location>
        <begin position="336"/>
        <end position="352"/>
    </location>
</feature>
<dbReference type="PANTHER" id="PTHR47331">
    <property type="entry name" value="PHD-TYPE DOMAIN-CONTAINING PROTEIN"/>
    <property type="match status" value="1"/>
</dbReference>
<gene>
    <name evidence="3" type="ORF">CCAP1982_LOCUS9719</name>
</gene>
<evidence type="ECO:0000259" key="2">
    <source>
        <dbReference type="SMART" id="SM00343"/>
    </source>
</evidence>
<sequence length="454" mass="51670">MTSLYDFSRACDALLEFEELYNYTPNASHSVYSLEIQKDELRALWLKVKESFDTYSRSLSEDESGAAAMRSAKCRYQNCYAAYLTCAALMGETIHNLTFVQQTSSTVNPIPREVEQTPRLNINLPPCDTEIFYGDYMAWPSFRDLFTAIYINNSRLSPVEKLFHLNQKTRGEAKDIVKKSPLTNEGFLAAWQNLSERYENKRVMVNSQLKTLFNLPSVSVERSAEIKNLQRSVNNCISVLRMYGIDIENWDAIFVFLVSSRLPDTTLALWEQGILQKTEIPRWEELDQFLTGRFQTLETVSDIQSSRSSRPLPSKTTIPQPNRRIAAHLGQFSQTVCRLCSDQAHVLKSCPKFLTMNVDDRVKVVRKHNLCMNCLAHSHIARDCKSPFNCLSCHQRHHSLLHRFPTGNKSSTPPSRPSPGNRENQFSHPPTDGTNVQALFSTSAKNVILGTAII</sequence>
<keyword evidence="4" id="KW-1185">Reference proteome</keyword>
<evidence type="ECO:0000313" key="4">
    <source>
        <dbReference type="Proteomes" id="UP000606786"/>
    </source>
</evidence>
<name>A0A811UR85_CERCA</name>
<dbReference type="Proteomes" id="UP000606786">
    <property type="component" value="Unassembled WGS sequence"/>
</dbReference>
<protein>
    <submittedName>
        <fullName evidence="3">(Mediterranean fruit fly) hypothetical protein</fullName>
    </submittedName>
</protein>
<accession>A0A811UR85</accession>
<dbReference type="AlphaFoldDB" id="A0A811UR85"/>